<feature type="region of interest" description="Disordered" evidence="7">
    <location>
        <begin position="832"/>
        <end position="864"/>
    </location>
</feature>
<feature type="compositionally biased region" description="Polar residues" evidence="7">
    <location>
        <begin position="834"/>
        <end position="850"/>
    </location>
</feature>
<keyword evidence="13" id="KW-1185">Reference proteome</keyword>
<dbReference type="GO" id="GO:0001147">
    <property type="term" value="F:transcription termination site sequence-specific DNA binding"/>
    <property type="evidence" value="ECO:0007669"/>
    <property type="project" value="TreeGrafter"/>
</dbReference>
<comment type="similarity">
    <text evidence="1">Belongs to the DNA2/NAM7 helicase family.</text>
</comment>
<dbReference type="InterPro" id="IPR047187">
    <property type="entry name" value="SF1_C_Upf1"/>
</dbReference>
<dbReference type="SUPFAM" id="SSF48371">
    <property type="entry name" value="ARM repeat"/>
    <property type="match status" value="1"/>
</dbReference>
<sequence>MAESDDQTCFEKLVLYKNAQHWFCSGLLDQYIRPIFLWMAKQPSPCFEWVLKCYDERLCGCTSCIQSFYHLRDEALAKFSYLYSGDSMATLERRWDDWMLDSTLSNFKNVEETTLDFTALPSLVFNVFLNPRLMRNQEAYCQALNGFADLVSDWSSGVFLPGFFVMFFEETYSEVHEYITDFLKKTENLHLTSEVFDDVFSIILYQQTDEDKSSLLSPCSSEFWKRASTLFQLLPLNCVTTLCESHFRDFFITELEDEAFSDEKFACLKIFSNSPSFWFASDIFDQLEGYLQKLLANVTVVDDVNASSCGWAYVLASLFRFCLNDFVLIFPSWLKTFVHDDKVVDFIIYASFYALFDLLSLDNSSPHSLNEVLLLIDNKNINLFSQESDYLNNLKVRSLLYDILFISWAHKALTKDPSFIFDPTYKVSPFWNSIDFKDVNYTSRFFEGLSTCYFVHDIELSESTTPEKSVVLFSEIWQTLSSHISSFLQSFSQRDSPEVASYMQNDLIFDTVLGFLLSPSQQLYADAFRIFQSFFGKVKNKNEVMKKLVEDHFRGIVHGLVDASLHWQSAFTFFPALRIMRFVSNINKLFSTNNKVWNENDLSTLGAYWQCVWNILDLVHSNVARWSLCNSNDTVKASMKLALKLSMDLFQNDGLFIKFLAKFDGLVLLGETSDALFSLTTWLKINDLEMREQVIDSLCMLFVKYSNFDYLFEDRTINFLTDFIIRKQKAHLSADQCKRLAEVIVQASPEAKSILDENRLAEARKTKKQTELVSGNQFNKKPEPPKREKTQNVSAPTDKKTSTPRMKMLDQLRQEYIARRAGHFAARDAAVSSRKATFENQKPPTNLLTEQDSDNEEVDESDRKEGLFSLAKANKVPEIRQAERRQIQLLSTPKNQLHPSQARILSNRNAANTKARLFPNMSEFYSEILTWNPSYEAASPILKYHKSEGKIADTFRSIDQYMDVLQPMIFMECWSQIQATKKNLKFSPVEGIMIQRTAVNNFVDIGISVAPKDLYGYPLFDTEIVSLAFSREEAHSMKGLCCFAKIEKIVRQENGTLVIVRTLPKLEMLNKLQGNVPLYFLKLTNLSTFTRQYAAIRGLPYYHMADDIVQAKPCSQPIKHSPSEIKGAMSRYQVNDPQAKAILSSLDNSGFTLIQGPPGTGKTKTIIGIVTALLVDSNRYHITRPGAQNSSTEPKQQMLLCAPSNAAVDEVLLRLKRGFTLSNGEHYAPKVVRIGNPETINVSVRDTSLEYQTEKQLLEVNQGAVDLGSLQELTRWRDVFYNCIQKIEDLEKQIDVARDMEEDTKALGQELQNSINEKNLAEQKIEEFQSQSFTKNKEVDHLRKKAQKAILKQADVVCATLSGSGHDLVAHSFLNFSTVIIDEAAQAVELDTIIPLRYGAKKCILVGDPNQLPPTVLNQKAASYNYSQSLFVRIQKIHSEQMCLLSIQYRMHPHISYFPSMKFYDCRLKDGEGMAEKTKQVWHLNGQFSQYRLFDIRGQEKISTTSSSYNVEEVGYVVQMYEKLVGSFPDVNFTGRIGVITPYRQQLHELRKAFKEKYGKTIMSSVDIQTVDGFQGQEKDIIIFSCVKSYSKYSIGFLRDYRRLNVALTRARSSLFIVGNLETLKTDDLWGSLVDDALRRKLVESPHLGSDGQLILVKNSSEKRPRPKDFEESSDKKQTISNGVSETSG</sequence>
<dbReference type="EMBL" id="CP115611">
    <property type="protein sequence ID" value="WBW71087.1"/>
    <property type="molecule type" value="Genomic_DNA"/>
</dbReference>
<dbReference type="GO" id="GO:0006369">
    <property type="term" value="P:termination of RNA polymerase II transcription"/>
    <property type="evidence" value="ECO:0007669"/>
    <property type="project" value="TreeGrafter"/>
</dbReference>
<feature type="compositionally biased region" description="Basic and acidic residues" evidence="7">
    <location>
        <begin position="1660"/>
        <end position="1678"/>
    </location>
</feature>
<dbReference type="GO" id="GO:0004386">
    <property type="term" value="F:helicase activity"/>
    <property type="evidence" value="ECO:0007669"/>
    <property type="project" value="UniProtKB-KW"/>
</dbReference>
<evidence type="ECO:0000256" key="4">
    <source>
        <dbReference type="ARBA" id="ARBA00022806"/>
    </source>
</evidence>
<dbReference type="Proteomes" id="UP001212411">
    <property type="component" value="Chromosome 1"/>
</dbReference>
<dbReference type="InterPro" id="IPR027417">
    <property type="entry name" value="P-loop_NTPase"/>
</dbReference>
<feature type="compositionally biased region" description="Polar residues" evidence="7">
    <location>
        <begin position="1679"/>
        <end position="1689"/>
    </location>
</feature>
<evidence type="ECO:0000256" key="2">
    <source>
        <dbReference type="ARBA" id="ARBA00022741"/>
    </source>
</evidence>
<dbReference type="KEGG" id="som:SOMG_00798"/>
<keyword evidence="2" id="KW-0547">Nucleotide-binding</keyword>
<dbReference type="Pfam" id="PF23576">
    <property type="entry name" value="SEN1_barrel"/>
    <property type="match status" value="1"/>
</dbReference>
<dbReference type="InterPro" id="IPR056474">
    <property type="entry name" value="SEN1_barrel"/>
</dbReference>
<dbReference type="CDD" id="cd18808">
    <property type="entry name" value="SF1_C_Upf1"/>
    <property type="match status" value="1"/>
</dbReference>
<accession>A0AAF0ATX6</accession>
<feature type="coiled-coil region" evidence="6">
    <location>
        <begin position="1287"/>
        <end position="1331"/>
    </location>
</feature>
<evidence type="ECO:0000313" key="12">
    <source>
        <dbReference type="EMBL" id="WBW71087.1"/>
    </source>
</evidence>
<dbReference type="GeneID" id="80874281"/>
<feature type="domain" description="DNA2/NAM7 helicase helicase" evidence="9">
    <location>
        <begin position="1133"/>
        <end position="1418"/>
    </location>
</feature>
<feature type="region of interest" description="Disordered" evidence="7">
    <location>
        <begin position="1654"/>
        <end position="1689"/>
    </location>
</feature>
<evidence type="ECO:0000259" key="9">
    <source>
        <dbReference type="Pfam" id="PF13086"/>
    </source>
</evidence>
<dbReference type="Pfam" id="PF13086">
    <property type="entry name" value="AAA_11"/>
    <property type="match status" value="1"/>
</dbReference>
<evidence type="ECO:0000259" key="10">
    <source>
        <dbReference type="Pfam" id="PF13087"/>
    </source>
</evidence>
<organism evidence="12 13">
    <name type="scientific">Schizosaccharomyces osmophilus</name>
    <dbReference type="NCBI Taxonomy" id="2545709"/>
    <lineage>
        <taxon>Eukaryota</taxon>
        <taxon>Fungi</taxon>
        <taxon>Dikarya</taxon>
        <taxon>Ascomycota</taxon>
        <taxon>Taphrinomycotina</taxon>
        <taxon>Schizosaccharomycetes</taxon>
        <taxon>Schizosaccharomycetales</taxon>
        <taxon>Schizosaccharomycetaceae</taxon>
        <taxon>Schizosaccharomyces</taxon>
    </lineage>
</organism>
<proteinExistence type="inferred from homology"/>
<evidence type="ECO:0000259" key="8">
    <source>
        <dbReference type="Pfam" id="PF12726"/>
    </source>
</evidence>
<feature type="compositionally biased region" description="Basic and acidic residues" evidence="7">
    <location>
        <begin position="780"/>
        <end position="790"/>
    </location>
</feature>
<feature type="domain" description="Helicase SEN1 beta-barrel" evidence="11">
    <location>
        <begin position="988"/>
        <end position="1083"/>
    </location>
</feature>
<evidence type="ECO:0000256" key="7">
    <source>
        <dbReference type="SAM" id="MobiDB-lite"/>
    </source>
</evidence>
<feature type="domain" description="Helicase Sen1 N-terminal" evidence="8">
    <location>
        <begin position="54"/>
        <end position="240"/>
    </location>
</feature>
<dbReference type="RefSeq" id="XP_056035330.1">
    <property type="nucleotide sequence ID" value="XM_056179592.1"/>
</dbReference>
<evidence type="ECO:0000259" key="11">
    <source>
        <dbReference type="Pfam" id="PF23576"/>
    </source>
</evidence>
<name>A0AAF0ATX6_9SCHI</name>
<keyword evidence="3" id="KW-0378">Hydrolase</keyword>
<feature type="domain" description="Helicase Sen1 N-terminal" evidence="8">
    <location>
        <begin position="397"/>
        <end position="693"/>
    </location>
</feature>
<gene>
    <name evidence="12" type="primary">sen1</name>
    <name evidence="12" type="ORF">SOMG_00798</name>
</gene>
<evidence type="ECO:0000313" key="13">
    <source>
        <dbReference type="Proteomes" id="UP001212411"/>
    </source>
</evidence>
<evidence type="ECO:0000256" key="1">
    <source>
        <dbReference type="ARBA" id="ARBA00007913"/>
    </source>
</evidence>
<dbReference type="GO" id="GO:0016604">
    <property type="term" value="C:nuclear body"/>
    <property type="evidence" value="ECO:0007669"/>
    <property type="project" value="TreeGrafter"/>
</dbReference>
<keyword evidence="4 12" id="KW-0347">Helicase</keyword>
<dbReference type="GO" id="GO:0005694">
    <property type="term" value="C:chromosome"/>
    <property type="evidence" value="ECO:0007669"/>
    <property type="project" value="UniProtKB-ARBA"/>
</dbReference>
<reference evidence="12 13" key="1">
    <citation type="journal article" date="2023" name="G3 (Bethesda)">
        <title>A high-quality reference genome for the fission yeast Schizosaccharomyces osmophilus.</title>
        <authorList>
            <person name="Jia G.S."/>
            <person name="Zhang W.C."/>
            <person name="Liang Y."/>
            <person name="Liu X.H."/>
            <person name="Rhind N."/>
            <person name="Pidoux A."/>
            <person name="Brysch-Herzberg M."/>
            <person name="Du L.L."/>
        </authorList>
    </citation>
    <scope>NUCLEOTIDE SEQUENCE [LARGE SCALE GENOMIC DNA]</scope>
    <source>
        <strain evidence="12 13">CBS 15793</strain>
    </source>
</reference>
<evidence type="ECO:0000256" key="3">
    <source>
        <dbReference type="ARBA" id="ARBA00022801"/>
    </source>
</evidence>
<evidence type="ECO:0000256" key="5">
    <source>
        <dbReference type="ARBA" id="ARBA00022840"/>
    </source>
</evidence>
<dbReference type="FunFam" id="3.40.50.300:FF:000326">
    <property type="entry name" value="P-loop containing nucleoside triphosphate hydrolase"/>
    <property type="match status" value="1"/>
</dbReference>
<keyword evidence="6" id="KW-0175">Coiled coil</keyword>
<keyword evidence="5" id="KW-0067">ATP-binding</keyword>
<feature type="compositionally biased region" description="Acidic residues" evidence="7">
    <location>
        <begin position="851"/>
        <end position="860"/>
    </location>
</feature>
<evidence type="ECO:0000256" key="6">
    <source>
        <dbReference type="SAM" id="Coils"/>
    </source>
</evidence>
<dbReference type="Gene3D" id="3.40.50.300">
    <property type="entry name" value="P-loop containing nucleotide triphosphate hydrolases"/>
    <property type="match status" value="2"/>
</dbReference>
<dbReference type="InterPro" id="IPR045055">
    <property type="entry name" value="DNA2/NAM7-like"/>
</dbReference>
<dbReference type="InterPro" id="IPR016024">
    <property type="entry name" value="ARM-type_fold"/>
</dbReference>
<dbReference type="GO" id="GO:0016787">
    <property type="term" value="F:hydrolase activity"/>
    <property type="evidence" value="ECO:0007669"/>
    <property type="project" value="UniProtKB-KW"/>
</dbReference>
<feature type="domain" description="DNA2/NAM7 helicase-like C-terminal" evidence="10">
    <location>
        <begin position="1426"/>
        <end position="1621"/>
    </location>
</feature>
<dbReference type="CDD" id="cd18042">
    <property type="entry name" value="DEXXQc_SETX"/>
    <property type="match status" value="1"/>
</dbReference>
<dbReference type="InterPro" id="IPR024481">
    <property type="entry name" value="Helicase_Sen1_N"/>
</dbReference>
<dbReference type="SUPFAM" id="SSF52540">
    <property type="entry name" value="P-loop containing nucleoside triphosphate hydrolases"/>
    <property type="match status" value="1"/>
</dbReference>
<feature type="region of interest" description="Disordered" evidence="7">
    <location>
        <begin position="765"/>
        <end position="804"/>
    </location>
</feature>
<dbReference type="Pfam" id="PF13087">
    <property type="entry name" value="AAA_12"/>
    <property type="match status" value="1"/>
</dbReference>
<dbReference type="PANTHER" id="PTHR10887:SF526">
    <property type="entry name" value="HELICASE SEN1"/>
    <property type="match status" value="1"/>
</dbReference>
<protein>
    <submittedName>
        <fullName evidence="12">ATP-dependent 5' to 3' DNA/RNA helicase Sen1</fullName>
    </submittedName>
</protein>
<dbReference type="GO" id="GO:0005524">
    <property type="term" value="F:ATP binding"/>
    <property type="evidence" value="ECO:0007669"/>
    <property type="project" value="UniProtKB-KW"/>
</dbReference>
<dbReference type="InterPro" id="IPR041677">
    <property type="entry name" value="DNA2/NAM7_AAA_11"/>
</dbReference>
<dbReference type="Pfam" id="PF12726">
    <property type="entry name" value="SEN1_N"/>
    <property type="match status" value="2"/>
</dbReference>
<dbReference type="InterPro" id="IPR041679">
    <property type="entry name" value="DNA2/NAM7-like_C"/>
</dbReference>
<dbReference type="PANTHER" id="PTHR10887">
    <property type="entry name" value="DNA2/NAM7 HELICASE FAMILY"/>
    <property type="match status" value="1"/>
</dbReference>